<reference evidence="2" key="3">
    <citation type="journal article" date="2024" name="Int. J. Antimicrob. Agents">
        <title>Identification of a novel Providencia species showing multi-drug-resistant in three patients with hospital-acquired infection.</title>
        <authorList>
            <person name="Yang W."/>
            <person name="Chen J."/>
            <person name="Yang F."/>
            <person name="Ji P."/>
            <person name="Shen S."/>
            <person name="Yin D."/>
            <person name="Hu F."/>
        </authorList>
    </citation>
    <scope>NUCLEOTIDE SEQUENCE</scope>
    <source>
        <strain evidence="2">CRE-138-0111</strain>
    </source>
</reference>
<comment type="caution">
    <text evidence="1">The sequence shown here is derived from an EMBL/GenBank/DDBJ whole genome shotgun (WGS) entry which is preliminary data.</text>
</comment>
<sequence length="47" mass="5064">MIILTQPTEILLQETGSSLLTVSHAGCILPEAQGQESHESAIFRNAQ</sequence>
<gene>
    <name evidence="1" type="ORF">P7V44_21130</name>
    <name evidence="2" type="ORF">Q5E86_12930</name>
</gene>
<evidence type="ECO:0000313" key="1">
    <source>
        <dbReference type="EMBL" id="MDG4698734.1"/>
    </source>
</evidence>
<evidence type="ECO:0000313" key="4">
    <source>
        <dbReference type="Proteomes" id="UP001176478"/>
    </source>
</evidence>
<dbReference type="RefSeq" id="WP_155405705.1">
    <property type="nucleotide sequence ID" value="NZ_JARRYG010000034.1"/>
</dbReference>
<keyword evidence="4" id="KW-1185">Reference proteome</keyword>
<dbReference type="Proteomes" id="UP001176478">
    <property type="component" value="Unassembled WGS sequence"/>
</dbReference>
<proteinExistence type="predicted"/>
<evidence type="ECO:0000313" key="2">
    <source>
        <dbReference type="EMBL" id="MDO7857231.1"/>
    </source>
</evidence>
<accession>A0AA42K1H0</accession>
<reference evidence="2" key="2">
    <citation type="submission" date="2023-07" db="EMBL/GenBank/DDBJ databases">
        <authorList>
            <person name="Yang W."/>
            <person name="Chen J."/>
            <person name="Ji P."/>
            <person name="Hu F."/>
        </authorList>
    </citation>
    <scope>NUCLEOTIDE SEQUENCE</scope>
    <source>
        <strain evidence="2">CRE-138-0111</strain>
    </source>
</reference>
<dbReference type="AlphaFoldDB" id="A0AA42K1H0"/>
<dbReference type="Proteomes" id="UP001156701">
    <property type="component" value="Unassembled WGS sequence"/>
</dbReference>
<reference evidence="1" key="1">
    <citation type="submission" date="2023-03" db="EMBL/GenBank/DDBJ databases">
        <title>a new species belonging to Providencia genus.</title>
        <authorList>
            <person name="Yang W."/>
            <person name="Hu F."/>
            <person name="Shen S."/>
            <person name="Ding L."/>
            <person name="Yin D."/>
        </authorList>
    </citation>
    <scope>NUCLEOTIDE SEQUENCE</scope>
    <source>
        <strain evidence="1">CRE-3FA-0001</strain>
    </source>
</reference>
<dbReference type="EMBL" id="JARRYG010000034">
    <property type="protein sequence ID" value="MDG4698734.1"/>
    <property type="molecule type" value="Genomic_DNA"/>
</dbReference>
<dbReference type="EMBL" id="JAUQTG010000007">
    <property type="protein sequence ID" value="MDO7857231.1"/>
    <property type="molecule type" value="Genomic_DNA"/>
</dbReference>
<name>A0AA42K1H0_9GAMM</name>
<protein>
    <submittedName>
        <fullName evidence="1">Uncharacterized protein</fullName>
    </submittedName>
</protein>
<organism evidence="1 3">
    <name type="scientific">Providencia huashanensis</name>
    <dbReference type="NCBI Taxonomy" id="3037798"/>
    <lineage>
        <taxon>Bacteria</taxon>
        <taxon>Pseudomonadati</taxon>
        <taxon>Pseudomonadota</taxon>
        <taxon>Gammaproteobacteria</taxon>
        <taxon>Enterobacterales</taxon>
        <taxon>Morganellaceae</taxon>
        <taxon>Providencia</taxon>
    </lineage>
</organism>
<evidence type="ECO:0000313" key="3">
    <source>
        <dbReference type="Proteomes" id="UP001156701"/>
    </source>
</evidence>